<evidence type="ECO:0000313" key="2">
    <source>
        <dbReference type="EMBL" id="TNN86519.1"/>
    </source>
</evidence>
<gene>
    <name evidence="2" type="ORF">EYF80_003289</name>
</gene>
<evidence type="ECO:0000313" key="3">
    <source>
        <dbReference type="Proteomes" id="UP000314294"/>
    </source>
</evidence>
<dbReference type="Proteomes" id="UP000314294">
    <property type="component" value="Unassembled WGS sequence"/>
</dbReference>
<accession>A0A4Z2J8L7</accession>
<dbReference type="EMBL" id="SRLO01000015">
    <property type="protein sequence ID" value="TNN86519.1"/>
    <property type="molecule type" value="Genomic_DNA"/>
</dbReference>
<name>A0A4Z2J8L7_9TELE</name>
<organism evidence="2 3">
    <name type="scientific">Liparis tanakae</name>
    <name type="common">Tanaka's snailfish</name>
    <dbReference type="NCBI Taxonomy" id="230148"/>
    <lineage>
        <taxon>Eukaryota</taxon>
        <taxon>Metazoa</taxon>
        <taxon>Chordata</taxon>
        <taxon>Craniata</taxon>
        <taxon>Vertebrata</taxon>
        <taxon>Euteleostomi</taxon>
        <taxon>Actinopterygii</taxon>
        <taxon>Neopterygii</taxon>
        <taxon>Teleostei</taxon>
        <taxon>Neoteleostei</taxon>
        <taxon>Acanthomorphata</taxon>
        <taxon>Eupercaria</taxon>
        <taxon>Perciformes</taxon>
        <taxon>Cottioidei</taxon>
        <taxon>Cottales</taxon>
        <taxon>Liparidae</taxon>
        <taxon>Liparis</taxon>
    </lineage>
</organism>
<proteinExistence type="predicted"/>
<sequence length="93" mass="9962">MKDRAGRPGRVALLSQVENLISCRFLCSHAVPHRRSAGARVSADNSVCTRLGVSPALTEIGPRIPHGHTTSSTAEPRPDLAGVEVHLLRRAYG</sequence>
<protein>
    <submittedName>
        <fullName evidence="2">Uncharacterized protein</fullName>
    </submittedName>
</protein>
<dbReference type="AlphaFoldDB" id="A0A4Z2J8L7"/>
<evidence type="ECO:0000256" key="1">
    <source>
        <dbReference type="SAM" id="MobiDB-lite"/>
    </source>
</evidence>
<reference evidence="2 3" key="1">
    <citation type="submission" date="2019-03" db="EMBL/GenBank/DDBJ databases">
        <title>First draft genome of Liparis tanakae, snailfish: a comprehensive survey of snailfish specific genes.</title>
        <authorList>
            <person name="Kim W."/>
            <person name="Song I."/>
            <person name="Jeong J.-H."/>
            <person name="Kim D."/>
            <person name="Kim S."/>
            <person name="Ryu S."/>
            <person name="Song J.Y."/>
            <person name="Lee S.K."/>
        </authorList>
    </citation>
    <scope>NUCLEOTIDE SEQUENCE [LARGE SCALE GENOMIC DNA]</scope>
    <source>
        <tissue evidence="2">Muscle</tissue>
    </source>
</reference>
<keyword evidence="3" id="KW-1185">Reference proteome</keyword>
<feature type="region of interest" description="Disordered" evidence="1">
    <location>
        <begin position="59"/>
        <end position="80"/>
    </location>
</feature>
<comment type="caution">
    <text evidence="2">The sequence shown here is derived from an EMBL/GenBank/DDBJ whole genome shotgun (WGS) entry which is preliminary data.</text>
</comment>